<dbReference type="AlphaFoldDB" id="A0A9P4XU57"/>
<evidence type="ECO:0000256" key="11">
    <source>
        <dbReference type="SAM" id="Phobius"/>
    </source>
</evidence>
<dbReference type="GO" id="GO:0006879">
    <property type="term" value="P:intracellular iron ion homeostasis"/>
    <property type="evidence" value="ECO:0007669"/>
    <property type="project" value="TreeGrafter"/>
</dbReference>
<keyword evidence="3" id="KW-0813">Transport</keyword>
<evidence type="ECO:0000256" key="9">
    <source>
        <dbReference type="ARBA" id="ARBA00023136"/>
    </source>
</evidence>
<evidence type="ECO:0000256" key="7">
    <source>
        <dbReference type="ARBA" id="ARBA00023002"/>
    </source>
</evidence>
<dbReference type="SUPFAM" id="SSF52343">
    <property type="entry name" value="Ferredoxin reductase-like, C-terminal NADP-linked domain"/>
    <property type="match status" value="1"/>
</dbReference>
<comment type="similarity">
    <text evidence="2">Belongs to the ferric reductase (FRE) family.</text>
</comment>
<dbReference type="PROSITE" id="PS51384">
    <property type="entry name" value="FAD_FR"/>
    <property type="match status" value="1"/>
</dbReference>
<dbReference type="GeneID" id="63838955"/>
<keyword evidence="6 11" id="KW-1133">Transmembrane helix</keyword>
<keyword evidence="7" id="KW-0560">Oxidoreductase</keyword>
<reference evidence="13" key="1">
    <citation type="journal article" date="2020" name="Phytopathology">
        <title>Genome sequence of the chestnut blight fungus Cryphonectria parasitica EP155: A fundamental resource for an archetypical invasive plant pathogen.</title>
        <authorList>
            <person name="Crouch J.A."/>
            <person name="Dawe A."/>
            <person name="Aerts A."/>
            <person name="Barry K."/>
            <person name="Churchill A.C.L."/>
            <person name="Grimwood J."/>
            <person name="Hillman B."/>
            <person name="Milgroom M.G."/>
            <person name="Pangilinan J."/>
            <person name="Smith M."/>
            <person name="Salamov A."/>
            <person name="Schmutz J."/>
            <person name="Yadav J."/>
            <person name="Grigoriev I.V."/>
            <person name="Nuss D."/>
        </authorList>
    </citation>
    <scope>NUCLEOTIDE SEQUENCE</scope>
    <source>
        <strain evidence="13">EP155</strain>
    </source>
</reference>
<evidence type="ECO:0000259" key="12">
    <source>
        <dbReference type="PROSITE" id="PS51384"/>
    </source>
</evidence>
<feature type="transmembrane region" description="Helical" evidence="11">
    <location>
        <begin position="120"/>
        <end position="141"/>
    </location>
</feature>
<evidence type="ECO:0000256" key="6">
    <source>
        <dbReference type="ARBA" id="ARBA00022989"/>
    </source>
</evidence>
<comment type="caution">
    <text evidence="13">The sequence shown here is derived from an EMBL/GenBank/DDBJ whole genome shotgun (WGS) entry which is preliminary data.</text>
</comment>
<feature type="transmembrane region" description="Helical" evidence="11">
    <location>
        <begin position="204"/>
        <end position="221"/>
    </location>
</feature>
<keyword evidence="8" id="KW-0406">Ion transport</keyword>
<dbReference type="InterPro" id="IPR013112">
    <property type="entry name" value="FAD-bd_8"/>
</dbReference>
<dbReference type="GO" id="GO:0005886">
    <property type="term" value="C:plasma membrane"/>
    <property type="evidence" value="ECO:0007669"/>
    <property type="project" value="TreeGrafter"/>
</dbReference>
<evidence type="ECO:0000256" key="5">
    <source>
        <dbReference type="ARBA" id="ARBA00022982"/>
    </source>
</evidence>
<dbReference type="InterPro" id="IPR051410">
    <property type="entry name" value="Ferric/Cupric_Reductase"/>
</dbReference>
<feature type="transmembrane region" description="Helical" evidence="11">
    <location>
        <begin position="177"/>
        <end position="197"/>
    </location>
</feature>
<evidence type="ECO:0000256" key="10">
    <source>
        <dbReference type="SAM" id="MobiDB-lite"/>
    </source>
</evidence>
<keyword evidence="14" id="KW-1185">Reference proteome</keyword>
<protein>
    <recommendedName>
        <fullName evidence="12">FAD-binding FR-type domain-containing protein</fullName>
    </recommendedName>
</protein>
<dbReference type="InterPro" id="IPR013130">
    <property type="entry name" value="Fe3_Rdtase_TM_dom"/>
</dbReference>
<dbReference type="GO" id="GO:0000293">
    <property type="term" value="F:ferric-chelate reductase activity"/>
    <property type="evidence" value="ECO:0007669"/>
    <property type="project" value="UniProtKB-ARBA"/>
</dbReference>
<feature type="compositionally biased region" description="Low complexity" evidence="10">
    <location>
        <begin position="427"/>
        <end position="437"/>
    </location>
</feature>
<sequence length="550" mass="59765">MLIRTQKNQQQLRRYAAGICGLMTIFIVTHWLRLILRNLLVRKVPGFTSSGHVLVVVAYVAINLSLTLTNVTMSISGIANRCGWMLCANFCLVVFLALKNTPLALLSAYSYERLNGLHQIAGYTTFVFLVLHASMYTNYFLSDNETKIFEGGSVRAGIVAGFGFLGVVFSATVVRHIWYEAFLVMHVVCFLIALISASYHQHELSSGLLVIFSVIAGLWGADRLVRGSRMLFGSINNHAVIEPLPDGGTKILLAKRPLGAVPGKHCFVWIPAIRKFESHPFTIAATEPMEFVVNAYDGFTRDLHSYAAANPGAKLMASVDGPYGTFPDPMSFDKVVLIAGGSGATFTFGLAVNMLERMGPDSTKTIVFIWAVKKHDNLSWFADHLQTLKTHPHSPKVNASLYVTAAAASDPSTQENSDAEEDRQQQHQKQQNAAPAIISSSSAIVKSDVSARPSAASTLSNSYVAADLEKAAATNRMLSTDSFHGHDLRPGRPDTATLIREAVSSARATDRVLVAACGPSGFMRTVRDTTASLIRGDGPGVELHCEQFGW</sequence>
<keyword evidence="9 11" id="KW-0472">Membrane</keyword>
<dbReference type="Gene3D" id="3.40.50.80">
    <property type="entry name" value="Nucleotide-binding domain of ferredoxin-NADP reductase (FNR) module"/>
    <property type="match status" value="1"/>
</dbReference>
<dbReference type="InterPro" id="IPR017927">
    <property type="entry name" value="FAD-bd_FR_type"/>
</dbReference>
<dbReference type="Pfam" id="PF08022">
    <property type="entry name" value="FAD_binding_8"/>
    <property type="match status" value="1"/>
</dbReference>
<dbReference type="PANTHER" id="PTHR32361">
    <property type="entry name" value="FERRIC/CUPRIC REDUCTASE TRANSMEMBRANE COMPONENT"/>
    <property type="match status" value="1"/>
</dbReference>
<dbReference type="Pfam" id="PF08030">
    <property type="entry name" value="NAD_binding_6"/>
    <property type="match status" value="1"/>
</dbReference>
<dbReference type="Pfam" id="PF01794">
    <property type="entry name" value="Ferric_reduct"/>
    <property type="match status" value="1"/>
</dbReference>
<evidence type="ECO:0000256" key="1">
    <source>
        <dbReference type="ARBA" id="ARBA00004141"/>
    </source>
</evidence>
<accession>A0A9P4XU57</accession>
<dbReference type="SFLD" id="SFLDG01168">
    <property type="entry name" value="Ferric_reductase_subgroup_(FRE"/>
    <property type="match status" value="1"/>
</dbReference>
<evidence type="ECO:0000313" key="14">
    <source>
        <dbReference type="Proteomes" id="UP000803844"/>
    </source>
</evidence>
<proteinExistence type="inferred from homology"/>
<dbReference type="RefSeq" id="XP_040771821.1">
    <property type="nucleotide sequence ID" value="XM_040921826.1"/>
</dbReference>
<keyword evidence="5" id="KW-0249">Electron transport</keyword>
<dbReference type="InterPro" id="IPR013121">
    <property type="entry name" value="Fe_red_NAD-bd_6"/>
</dbReference>
<evidence type="ECO:0000313" key="13">
    <source>
        <dbReference type="EMBL" id="KAF3760842.1"/>
    </source>
</evidence>
<comment type="subcellular location">
    <subcellularLocation>
        <location evidence="1">Membrane</location>
        <topology evidence="1">Multi-pass membrane protein</topology>
    </subcellularLocation>
</comment>
<evidence type="ECO:0000256" key="3">
    <source>
        <dbReference type="ARBA" id="ARBA00022448"/>
    </source>
</evidence>
<feature type="domain" description="FAD-binding FR-type" evidence="12">
    <location>
        <begin position="217"/>
        <end position="329"/>
    </location>
</feature>
<dbReference type="Proteomes" id="UP000803844">
    <property type="component" value="Unassembled WGS sequence"/>
</dbReference>
<evidence type="ECO:0000256" key="2">
    <source>
        <dbReference type="ARBA" id="ARBA00006278"/>
    </source>
</evidence>
<gene>
    <name evidence="13" type="ORF">M406DRAFT_343011</name>
</gene>
<feature type="transmembrane region" description="Helical" evidence="11">
    <location>
        <begin position="12"/>
        <end position="32"/>
    </location>
</feature>
<organism evidence="13 14">
    <name type="scientific">Cryphonectria parasitica (strain ATCC 38755 / EP155)</name>
    <dbReference type="NCBI Taxonomy" id="660469"/>
    <lineage>
        <taxon>Eukaryota</taxon>
        <taxon>Fungi</taxon>
        <taxon>Dikarya</taxon>
        <taxon>Ascomycota</taxon>
        <taxon>Pezizomycotina</taxon>
        <taxon>Sordariomycetes</taxon>
        <taxon>Sordariomycetidae</taxon>
        <taxon>Diaporthales</taxon>
        <taxon>Cryphonectriaceae</taxon>
        <taxon>Cryphonectria-Endothia species complex</taxon>
        <taxon>Cryphonectria</taxon>
    </lineage>
</organism>
<dbReference type="EMBL" id="MU032352">
    <property type="protein sequence ID" value="KAF3760842.1"/>
    <property type="molecule type" value="Genomic_DNA"/>
</dbReference>
<feature type="transmembrane region" description="Helical" evidence="11">
    <location>
        <begin position="83"/>
        <end position="100"/>
    </location>
</feature>
<dbReference type="InterPro" id="IPR039261">
    <property type="entry name" value="FNR_nucleotide-bd"/>
</dbReference>
<feature type="transmembrane region" description="Helical" evidence="11">
    <location>
        <begin position="153"/>
        <end position="171"/>
    </location>
</feature>
<evidence type="ECO:0000256" key="8">
    <source>
        <dbReference type="ARBA" id="ARBA00023065"/>
    </source>
</evidence>
<dbReference type="GO" id="GO:0015677">
    <property type="term" value="P:copper ion import"/>
    <property type="evidence" value="ECO:0007669"/>
    <property type="project" value="TreeGrafter"/>
</dbReference>
<evidence type="ECO:0000256" key="4">
    <source>
        <dbReference type="ARBA" id="ARBA00022692"/>
    </source>
</evidence>
<dbReference type="GO" id="GO:0006826">
    <property type="term" value="P:iron ion transport"/>
    <property type="evidence" value="ECO:0007669"/>
    <property type="project" value="TreeGrafter"/>
</dbReference>
<dbReference type="PANTHER" id="PTHR32361:SF28">
    <property type="entry name" value="FRP1P"/>
    <property type="match status" value="1"/>
</dbReference>
<feature type="transmembrane region" description="Helical" evidence="11">
    <location>
        <begin position="52"/>
        <end position="71"/>
    </location>
</feature>
<dbReference type="SFLD" id="SFLDS00052">
    <property type="entry name" value="Ferric_Reductase_Domain"/>
    <property type="match status" value="1"/>
</dbReference>
<name>A0A9P4XU57_CRYP1</name>
<dbReference type="CDD" id="cd06186">
    <property type="entry name" value="NOX_Duox_like_FAD_NADP"/>
    <property type="match status" value="1"/>
</dbReference>
<dbReference type="OrthoDB" id="10006946at2759"/>
<keyword evidence="4 11" id="KW-0812">Transmembrane</keyword>
<feature type="region of interest" description="Disordered" evidence="10">
    <location>
        <begin position="407"/>
        <end position="437"/>
    </location>
</feature>